<dbReference type="Proteomes" id="UP001595821">
    <property type="component" value="Unassembled WGS sequence"/>
</dbReference>
<evidence type="ECO:0000256" key="1">
    <source>
        <dbReference type="SAM" id="MobiDB-lite"/>
    </source>
</evidence>
<dbReference type="PANTHER" id="PTHR41247">
    <property type="entry name" value="HTH-TYPE TRANSCRIPTIONAL REPRESSOR YCNK"/>
    <property type="match status" value="1"/>
</dbReference>
<proteinExistence type="predicted"/>
<dbReference type="InterPro" id="IPR008719">
    <property type="entry name" value="N2O_reductase_NosL"/>
</dbReference>
<dbReference type="AlphaFoldDB" id="A0ABD5NWP5"/>
<name>A0ABD5NWP5_9EURY</name>
<gene>
    <name evidence="2" type="ORF">ACFOZ7_05885</name>
</gene>
<reference evidence="2 3" key="1">
    <citation type="journal article" date="2014" name="Int. J. Syst. Evol. Microbiol.">
        <title>Complete genome sequence of Corynebacterium casei LMG S-19264T (=DSM 44701T), isolated from a smear-ripened cheese.</title>
        <authorList>
            <consortium name="US DOE Joint Genome Institute (JGI-PGF)"/>
            <person name="Walter F."/>
            <person name="Albersmeier A."/>
            <person name="Kalinowski J."/>
            <person name="Ruckert C."/>
        </authorList>
    </citation>
    <scope>NUCLEOTIDE SEQUENCE [LARGE SCALE GENOMIC DNA]</scope>
    <source>
        <strain evidence="2 3">IBRC-M 10912</strain>
    </source>
</reference>
<evidence type="ECO:0000313" key="3">
    <source>
        <dbReference type="Proteomes" id="UP001595821"/>
    </source>
</evidence>
<organism evidence="2 3">
    <name type="scientific">Natribaculum luteum</name>
    <dbReference type="NCBI Taxonomy" id="1586232"/>
    <lineage>
        <taxon>Archaea</taxon>
        <taxon>Methanobacteriati</taxon>
        <taxon>Methanobacteriota</taxon>
        <taxon>Stenosarchaea group</taxon>
        <taxon>Halobacteria</taxon>
        <taxon>Halobacteriales</taxon>
        <taxon>Natrialbaceae</taxon>
        <taxon>Natribaculum</taxon>
    </lineage>
</organism>
<feature type="region of interest" description="Disordered" evidence="1">
    <location>
        <begin position="29"/>
        <end position="67"/>
    </location>
</feature>
<dbReference type="GeneID" id="71854692"/>
<comment type="caution">
    <text evidence="2">The sequence shown here is derived from an EMBL/GenBank/DDBJ whole genome shotgun (WGS) entry which is preliminary data.</text>
</comment>
<sequence>MSSEMETLVDRRRVLGAIGASAAIGVAGCLGGGEDDENGENGDDGDDGDNGDDGDAEQTFEPTEFPDDEECAVCNMIAAEYPDWNAQLVHENEDRAYFCTSGCMSTYYAVPDEFDAPDSEIAGVWATDFETRELVDGTEAYYVLETDPDRIDDPMMRNPAPFTDRDDAVAYVDEYDDLTEDDIVRLEDFDRDTAEMYRGRFLEDDGNDEDEA</sequence>
<protein>
    <submittedName>
        <fullName evidence="2">Nitrous oxide reductase accessory protein NosL</fullName>
    </submittedName>
</protein>
<evidence type="ECO:0000313" key="2">
    <source>
        <dbReference type="EMBL" id="MFC4246527.1"/>
    </source>
</evidence>
<dbReference type="RefSeq" id="WP_246966855.1">
    <property type="nucleotide sequence ID" value="NZ_CP095397.1"/>
</dbReference>
<dbReference type="SUPFAM" id="SSF160387">
    <property type="entry name" value="NosL/MerB-like"/>
    <property type="match status" value="1"/>
</dbReference>
<feature type="compositionally biased region" description="Acidic residues" evidence="1">
    <location>
        <begin position="33"/>
        <end position="67"/>
    </location>
</feature>
<dbReference type="Pfam" id="PF05573">
    <property type="entry name" value="NosL"/>
    <property type="match status" value="1"/>
</dbReference>
<accession>A0ABD5NWP5</accession>
<dbReference type="EMBL" id="JBHSDJ010000013">
    <property type="protein sequence ID" value="MFC4246527.1"/>
    <property type="molecule type" value="Genomic_DNA"/>
</dbReference>
<dbReference type="PANTHER" id="PTHR41247:SF1">
    <property type="entry name" value="HTH-TYPE TRANSCRIPTIONAL REPRESSOR YCNK"/>
    <property type="match status" value="1"/>
</dbReference>